<protein>
    <recommendedName>
        <fullName evidence="5">DUF11 domain-containing protein</fullName>
    </recommendedName>
</protein>
<keyword evidence="4" id="KW-1185">Reference proteome</keyword>
<proteinExistence type="predicted"/>
<feature type="domain" description="DUF7507" evidence="2">
    <location>
        <begin position="53"/>
        <end position="138"/>
    </location>
</feature>
<dbReference type="Proteomes" id="UP000820818">
    <property type="component" value="Unassembled WGS sequence"/>
</dbReference>
<dbReference type="NCBIfam" id="TIGR01451">
    <property type="entry name" value="B_ant_repeat"/>
    <property type="match status" value="1"/>
</dbReference>
<dbReference type="InterPro" id="IPR028994">
    <property type="entry name" value="Integrin_alpha_N"/>
</dbReference>
<dbReference type="PANTHER" id="PTHR34819">
    <property type="entry name" value="LARGE CYSTEINE-RICH PERIPLASMIC PROTEIN OMCB"/>
    <property type="match status" value="1"/>
</dbReference>
<dbReference type="InterPro" id="IPR055354">
    <property type="entry name" value="DUF7507"/>
</dbReference>
<evidence type="ECO:0000313" key="4">
    <source>
        <dbReference type="Proteomes" id="UP000820818"/>
    </source>
</evidence>
<dbReference type="EMBL" id="WJBH02000308">
    <property type="protein sequence ID" value="KAI9549350.1"/>
    <property type="molecule type" value="Genomic_DNA"/>
</dbReference>
<evidence type="ECO:0008006" key="5">
    <source>
        <dbReference type="Google" id="ProtNLM"/>
    </source>
</evidence>
<organism evidence="3 4">
    <name type="scientific">Daphnia sinensis</name>
    <dbReference type="NCBI Taxonomy" id="1820382"/>
    <lineage>
        <taxon>Eukaryota</taxon>
        <taxon>Metazoa</taxon>
        <taxon>Ecdysozoa</taxon>
        <taxon>Arthropoda</taxon>
        <taxon>Crustacea</taxon>
        <taxon>Branchiopoda</taxon>
        <taxon>Diplostraca</taxon>
        <taxon>Cladocera</taxon>
        <taxon>Anomopoda</taxon>
        <taxon>Daphniidae</taxon>
        <taxon>Daphnia</taxon>
        <taxon>Daphnia similis group</taxon>
    </lineage>
</organism>
<feature type="domain" description="DUF11" evidence="1">
    <location>
        <begin position="253"/>
        <end position="366"/>
    </location>
</feature>
<dbReference type="InterPro" id="IPR026341">
    <property type="entry name" value="T9SS_type_B"/>
</dbReference>
<reference evidence="3" key="1">
    <citation type="submission" date="2022-05" db="EMBL/GenBank/DDBJ databases">
        <title>A multi-omics perspective on studying reproductive biology in Daphnia sinensis.</title>
        <authorList>
            <person name="Jia J."/>
        </authorList>
    </citation>
    <scope>NUCLEOTIDE SEQUENCE</scope>
    <source>
        <strain evidence="3">WSL</strain>
    </source>
</reference>
<evidence type="ECO:0000259" key="1">
    <source>
        <dbReference type="Pfam" id="PF01345"/>
    </source>
</evidence>
<dbReference type="SUPFAM" id="SSF69318">
    <property type="entry name" value="Integrin alpha N-terminal domain"/>
    <property type="match status" value="1"/>
</dbReference>
<dbReference type="InterPro" id="IPR047589">
    <property type="entry name" value="DUF11_rpt"/>
</dbReference>
<dbReference type="Pfam" id="PF01345">
    <property type="entry name" value="DUF11"/>
    <property type="match status" value="1"/>
</dbReference>
<name>A0AAD5KTN6_9CRUS</name>
<accession>A0AAD5KTN6</accession>
<dbReference type="NCBIfam" id="TIGR04131">
    <property type="entry name" value="Bac_Flav_CTERM"/>
    <property type="match status" value="1"/>
</dbReference>
<dbReference type="InterPro" id="IPR001434">
    <property type="entry name" value="OmcB-like_DUF11"/>
</dbReference>
<dbReference type="AlphaFoldDB" id="A0AAD5KTN6"/>
<comment type="caution">
    <text evidence="3">The sequence shown here is derived from an EMBL/GenBank/DDBJ whole genome shotgun (WGS) entry which is preliminary data.</text>
</comment>
<dbReference type="Pfam" id="PF24346">
    <property type="entry name" value="DUF7507"/>
    <property type="match status" value="1"/>
</dbReference>
<evidence type="ECO:0000313" key="3">
    <source>
        <dbReference type="EMBL" id="KAI9549350.1"/>
    </source>
</evidence>
<dbReference type="InterPro" id="IPR051172">
    <property type="entry name" value="Chlamydia_OmcB"/>
</dbReference>
<evidence type="ECO:0000259" key="2">
    <source>
        <dbReference type="Pfam" id="PF24346"/>
    </source>
</evidence>
<sequence length="896" mass="96374">MNPGEEITLKTNFRVEQIHLDLGQITDEASATIQFEGESIQKVGSKTVFGTQNPKISISEESKNNSFQVLGEKIQFTINVKNIGNVTLNNILIEDPLTGFSNVISSLAPQMTQSFSTEYQANEKDLNSGKVENIVTSSFVFGGGNYKFSDSLTVNYVPFIPSILVMEDDFVENPINILENRIAGNVLLNDTLHGLPIKAQNVEIFVVENGGLVDIRIDPNGDLILPEGTPAGTYLIRYKLLFHGVHLRILDGVNSFNLYEGDQFEYLIKIENNGNTAASKLEAKINLPEGLMFISSNSIQRNVVAKITNGEIRWEIGELETGDYVDLLLKLKALPLLNGTTKSFQQTASVSSAESELSVNDNSKSYVVVVKPFFIPNLITPNGDGKNDRFEIKGFARFISIELRVFNRWGDLVFNQVNYDNNWSAEGLSEGTYFYVLKALDADVPASIWGIALKFESNTGIWNGGTPTAADLNGDDISDLLVPASDNSGYFVYAGNGSNSTTATKRYVINTSSTRSVQPAIANIITATASPEVIMVNSAGFVYIFNNIGGSETNFLFKSTTASQYTSNVTPYIVDIDQDGTAEIVLGSDIFGIVNGALVKRVAGTNLNYVGATSGDTGTAIDVVVVDIIASNPGKELVYGSRVYAVNLSSGNMSILKDLSTIAGSGAAAGDNGPTAVADMDLDGDLDIVYNGSTNVYIWDPNQSLVLFRRIPPAFNFGVRGLPLIANVYNERANNGRAKDLPEAIIVNSLNSGAGIVTAYNLNFTTALGSTNQFVWSINTNDMSGSTGVTAFDFDGNGIREIVYRDQSTLRIINGNLAVPVNYVNIPAASSTWGTCPNLTVSASISNSGAAALPAGVYVSLYDADPTSGQANLIGSAQTTASIAQQYFAQEQVFMQ</sequence>
<dbReference type="Pfam" id="PF13585">
    <property type="entry name" value="CHU_C"/>
    <property type="match status" value="1"/>
</dbReference>
<gene>
    <name evidence="3" type="ORF">GHT06_003716</name>
</gene>